<organism evidence="4 5">
    <name type="scientific">Mycolicibacter sinensis (strain JDM601)</name>
    <name type="common">Mycobacterium sinense</name>
    <dbReference type="NCBI Taxonomy" id="875328"/>
    <lineage>
        <taxon>Bacteria</taxon>
        <taxon>Bacillati</taxon>
        <taxon>Actinomycetota</taxon>
        <taxon>Actinomycetes</taxon>
        <taxon>Mycobacteriales</taxon>
        <taxon>Mycobacteriaceae</taxon>
        <taxon>Mycolicibacter</taxon>
    </lineage>
</organism>
<dbReference type="EMBL" id="LZIN01000038">
    <property type="protein sequence ID" value="OBG07389.1"/>
    <property type="molecule type" value="Genomic_DNA"/>
</dbReference>
<dbReference type="NCBIfam" id="TIGR00996">
    <property type="entry name" value="Mtu_fam_mce"/>
    <property type="match status" value="1"/>
</dbReference>
<comment type="caution">
    <text evidence="4">The sequence shown here is derived from an EMBL/GenBank/DDBJ whole genome shotgun (WGS) entry which is preliminary data.</text>
</comment>
<proteinExistence type="predicted"/>
<dbReference type="InterPro" id="IPR003399">
    <property type="entry name" value="Mce/MlaD"/>
</dbReference>
<dbReference type="PANTHER" id="PTHR33371">
    <property type="entry name" value="INTERMEMBRANE PHOSPHOLIPID TRANSPORT SYSTEM BINDING PROTEIN MLAD-RELATED"/>
    <property type="match status" value="1"/>
</dbReference>
<dbReference type="Proteomes" id="UP000093985">
    <property type="component" value="Unassembled WGS sequence"/>
</dbReference>
<dbReference type="Pfam" id="PF02470">
    <property type="entry name" value="MlaD"/>
    <property type="match status" value="1"/>
</dbReference>
<keyword evidence="1" id="KW-0472">Membrane</keyword>
<evidence type="ECO:0000259" key="3">
    <source>
        <dbReference type="Pfam" id="PF11887"/>
    </source>
</evidence>
<feature type="transmembrane region" description="Helical" evidence="1">
    <location>
        <begin position="7"/>
        <end position="26"/>
    </location>
</feature>
<keyword evidence="1" id="KW-0812">Transmembrane</keyword>
<dbReference type="GO" id="GO:0005576">
    <property type="term" value="C:extracellular region"/>
    <property type="evidence" value="ECO:0007669"/>
    <property type="project" value="TreeGrafter"/>
</dbReference>
<dbReference type="PANTHER" id="PTHR33371:SF17">
    <property type="entry name" value="MCE-FAMILY PROTEIN MCE1B"/>
    <property type="match status" value="1"/>
</dbReference>
<gene>
    <name evidence="4" type="ORF">A5771_07065</name>
</gene>
<dbReference type="RefSeq" id="WP_064854784.1">
    <property type="nucleotide sequence ID" value="NZ_LZIM01000100.1"/>
</dbReference>
<evidence type="ECO:0000259" key="2">
    <source>
        <dbReference type="Pfam" id="PF02470"/>
    </source>
</evidence>
<keyword evidence="1" id="KW-1133">Transmembrane helix</keyword>
<dbReference type="InterPro" id="IPR024516">
    <property type="entry name" value="Mce_C"/>
</dbReference>
<dbReference type="InterPro" id="IPR005693">
    <property type="entry name" value="Mce"/>
</dbReference>
<sequence length="349" mass="38314">MRSRRKSVIGMAVFTTFALTVTWMVYNTLRRDIAGPTYSYSAIFSDASGMVPGDDVRVAGVRVGRVDRVKLADTAAKVEFRVQRSQQLYQNTIASVTYQSIIGQRYLGLAQGPGDTHDILPNHGQIPIERTNPSLDVSYMLNGFEPLFAELDPEQVDNISNATVLALQGNKTSMLMLITQASQMAETFAGPDEVLSALITNLDQLMTDLAGQSTNMENMIRQSRDTMVTLANHRQPLVDSVGSINATMARLSTIVDNIAPDLEEFIGRQPGLLNYGVNDGRERFAYMAANLPYVLQGLARITQSGTYSDVYACELDFGLWRGLFHWFRAFVGAATASAGLAHQHSAACR</sequence>
<evidence type="ECO:0000313" key="5">
    <source>
        <dbReference type="Proteomes" id="UP000093985"/>
    </source>
</evidence>
<dbReference type="Pfam" id="PF11887">
    <property type="entry name" value="Mce4_CUP1"/>
    <property type="match status" value="1"/>
</dbReference>
<reference evidence="5" key="1">
    <citation type="submission" date="2016-06" db="EMBL/GenBank/DDBJ databases">
        <authorList>
            <person name="Sutton G."/>
            <person name="Brinkac L."/>
            <person name="Sanka R."/>
            <person name="Adams M."/>
            <person name="Lau E."/>
            <person name="Mehaffy C."/>
            <person name="Tameris M."/>
            <person name="Hatherill M."/>
            <person name="Hanekom W."/>
            <person name="Mahomed H."/>
            <person name="Mcshane H."/>
        </authorList>
    </citation>
    <scope>NUCLEOTIDE SEQUENCE [LARGE SCALE GENOMIC DNA]</scope>
    <source>
        <strain evidence="5">852014-51077_SCH5608930-a</strain>
    </source>
</reference>
<dbReference type="InterPro" id="IPR052336">
    <property type="entry name" value="MlaD_Phospholipid_Transporter"/>
</dbReference>
<dbReference type="GO" id="GO:0051701">
    <property type="term" value="P:biological process involved in interaction with host"/>
    <property type="evidence" value="ECO:0007669"/>
    <property type="project" value="TreeGrafter"/>
</dbReference>
<feature type="domain" description="Mce/MlaD" evidence="2">
    <location>
        <begin position="36"/>
        <end position="112"/>
    </location>
</feature>
<evidence type="ECO:0000313" key="4">
    <source>
        <dbReference type="EMBL" id="OBG07389.1"/>
    </source>
</evidence>
<dbReference type="AlphaFoldDB" id="A0A1A2ESC0"/>
<protein>
    <submittedName>
        <fullName evidence="4">Mammalian cell entry protein</fullName>
    </submittedName>
</protein>
<accession>A0A1A2ESC0</accession>
<name>A0A1A2ESC0_MYCSD</name>
<evidence type="ECO:0000256" key="1">
    <source>
        <dbReference type="SAM" id="Phobius"/>
    </source>
</evidence>
<feature type="domain" description="Mammalian cell entry C-terminal" evidence="3">
    <location>
        <begin position="120"/>
        <end position="264"/>
    </location>
</feature>